<reference evidence="1 2" key="1">
    <citation type="submission" date="2022-11" db="EMBL/GenBank/DDBJ databases">
        <title>Mycobacterium sp. nov.</title>
        <authorList>
            <person name="Papic B."/>
            <person name="Spicic S."/>
            <person name="Duvnjak S."/>
        </authorList>
    </citation>
    <scope>NUCLEOTIDE SEQUENCE [LARGE SCALE GENOMIC DNA]</scope>
    <source>
        <strain evidence="1 2">CVI_P4</strain>
    </source>
</reference>
<dbReference type="Proteomes" id="UP001300745">
    <property type="component" value="Unassembled WGS sequence"/>
</dbReference>
<gene>
    <name evidence="1" type="ORF">ORI27_27345</name>
</gene>
<dbReference type="EMBL" id="JAPJDO010000039">
    <property type="protein sequence ID" value="MCX2940415.1"/>
    <property type="molecule type" value="Genomic_DNA"/>
</dbReference>
<dbReference type="InterPro" id="IPR046036">
    <property type="entry name" value="DUF5994"/>
</dbReference>
<organism evidence="1 2">
    <name type="scientific">Mycobacterium pinniadriaticum</name>
    <dbReference type="NCBI Taxonomy" id="2994102"/>
    <lineage>
        <taxon>Bacteria</taxon>
        <taxon>Bacillati</taxon>
        <taxon>Actinomycetota</taxon>
        <taxon>Actinomycetes</taxon>
        <taxon>Mycobacteriales</taxon>
        <taxon>Mycobacteriaceae</taxon>
        <taxon>Mycobacterium</taxon>
    </lineage>
</organism>
<comment type="caution">
    <text evidence="1">The sequence shown here is derived from an EMBL/GenBank/DDBJ whole genome shotgun (WGS) entry which is preliminary data.</text>
</comment>
<accession>A0ABT3SLL0</accession>
<keyword evidence="2" id="KW-1185">Reference proteome</keyword>
<protein>
    <submittedName>
        <fullName evidence="1">DUF5994 family protein</fullName>
    </submittedName>
</protein>
<sequence length="154" mass="17160">MIDSNSRLGWAKPVRLRLAGALGRDIDGAWWPRADRINNELPHLVAALYPILGDIDAIGVNWPALQRPPDLNWSGWERESQHIMTFSGSHARASLLVVRYTTNSVLAEFVLRCAARLPIGAADRERPACRTADLIVRAAKRQNATAKFDQPDLK</sequence>
<evidence type="ECO:0000313" key="2">
    <source>
        <dbReference type="Proteomes" id="UP001300745"/>
    </source>
</evidence>
<name>A0ABT3SLL0_9MYCO</name>
<evidence type="ECO:0000313" key="1">
    <source>
        <dbReference type="EMBL" id="MCX2940415.1"/>
    </source>
</evidence>
<dbReference type="Pfam" id="PF19457">
    <property type="entry name" value="DUF5994"/>
    <property type="match status" value="1"/>
</dbReference>
<proteinExistence type="predicted"/>